<accession>A0A1J1HVZ1</accession>
<evidence type="ECO:0000313" key="2">
    <source>
        <dbReference type="Proteomes" id="UP000183832"/>
    </source>
</evidence>
<keyword evidence="2" id="KW-1185">Reference proteome</keyword>
<organism evidence="1 2">
    <name type="scientific">Clunio marinus</name>
    <dbReference type="NCBI Taxonomy" id="568069"/>
    <lineage>
        <taxon>Eukaryota</taxon>
        <taxon>Metazoa</taxon>
        <taxon>Ecdysozoa</taxon>
        <taxon>Arthropoda</taxon>
        <taxon>Hexapoda</taxon>
        <taxon>Insecta</taxon>
        <taxon>Pterygota</taxon>
        <taxon>Neoptera</taxon>
        <taxon>Endopterygota</taxon>
        <taxon>Diptera</taxon>
        <taxon>Nematocera</taxon>
        <taxon>Chironomoidea</taxon>
        <taxon>Chironomidae</taxon>
        <taxon>Clunio</taxon>
    </lineage>
</organism>
<evidence type="ECO:0000313" key="1">
    <source>
        <dbReference type="EMBL" id="CRK92255.1"/>
    </source>
</evidence>
<dbReference type="Proteomes" id="UP000183832">
    <property type="component" value="Unassembled WGS sequence"/>
</dbReference>
<sequence>MSTHENMKVINCVLKAFEGNFHHDVDVECGLMCRLDDHNLIDMIEICRDLKKTPSYVKFKVSRNLHLDVTEKAFKAYRSLSLFKMIVIKPSKIMKNIPE</sequence>
<gene>
    <name evidence="1" type="ORF">CLUMA_CG005786</name>
</gene>
<proteinExistence type="predicted"/>
<dbReference type="EMBL" id="CVRI01000024">
    <property type="protein sequence ID" value="CRK92255.1"/>
    <property type="molecule type" value="Genomic_DNA"/>
</dbReference>
<protein>
    <submittedName>
        <fullName evidence="1">CLUMA_CG005786, isoform A</fullName>
    </submittedName>
</protein>
<dbReference type="AlphaFoldDB" id="A0A1J1HVZ1"/>
<name>A0A1J1HVZ1_9DIPT</name>
<reference evidence="1 2" key="1">
    <citation type="submission" date="2015-04" db="EMBL/GenBank/DDBJ databases">
        <authorList>
            <person name="Syromyatnikov M.Y."/>
            <person name="Popov V.N."/>
        </authorList>
    </citation>
    <scope>NUCLEOTIDE SEQUENCE [LARGE SCALE GENOMIC DNA]</scope>
</reference>